<dbReference type="Pfam" id="PF23007">
    <property type="entry name" value="DnaA_N-like_STI"/>
    <property type="match status" value="2"/>
</dbReference>
<dbReference type="InterPro" id="IPR054506">
    <property type="entry name" value="DnaA_N-like_STI"/>
</dbReference>
<comment type="caution">
    <text evidence="2">The sequence shown here is derived from an EMBL/GenBank/DDBJ whole genome shotgun (WGS) entry which is preliminary data.</text>
</comment>
<dbReference type="KEGG" id="qsa:O6P43_032022"/>
<feature type="domain" description="STICHEL DnaA-N-like alpha-beta" evidence="1">
    <location>
        <begin position="127"/>
        <end position="169"/>
    </location>
</feature>
<evidence type="ECO:0000313" key="2">
    <source>
        <dbReference type="EMBL" id="KAJ7947181.1"/>
    </source>
</evidence>
<reference evidence="2" key="1">
    <citation type="journal article" date="2023" name="Science">
        <title>Elucidation of the pathway for biosynthesis of saponin adjuvants from the soapbark tree.</title>
        <authorList>
            <person name="Reed J."/>
            <person name="Orme A."/>
            <person name="El-Demerdash A."/>
            <person name="Owen C."/>
            <person name="Martin L.B.B."/>
            <person name="Misra R.C."/>
            <person name="Kikuchi S."/>
            <person name="Rejzek M."/>
            <person name="Martin A.C."/>
            <person name="Harkess A."/>
            <person name="Leebens-Mack J."/>
            <person name="Louveau T."/>
            <person name="Stephenson M.J."/>
            <person name="Osbourn A."/>
        </authorList>
    </citation>
    <scope>NUCLEOTIDE SEQUENCE</scope>
    <source>
        <strain evidence="2">S10</strain>
    </source>
</reference>
<protein>
    <submittedName>
        <fullName evidence="2">Protein STICHEL-like 3</fullName>
    </submittedName>
</protein>
<sequence length="415" mass="45895">MMIGNSCVSVSKEDMEKLCQALKTLSETEKQLRMSNDKMTWLTAALLQLGGRGTAKRNSDQAEIPSKERHLVTAVRIENIHAGSSAEYMTKGFSSEKKRHAEPSVASRPTSSHAIDMIRVSGNQISGKIHKGIEDIWSEVLYKVQITGLKDFLYQDGKLVSVSFAASESLIYAMLHLHIIPCYTFYMFSQMYSCLKLVYAKLLHSFPSPTAQLMFSSHQTKSTAEKLRGLILQAFESVLGSSVTIEILSGRHKIAGSGLKVPVVLPTTKDSSLHGTQAPVMHLSSLAKGSNEIVELAASPMEWNSNEQQVDTHASFYKSLEGANIGKASGSEKRLTMTSLLKRKKIREQSQSQRLARSRVSLAQVIQQAEGCTLRSGWSKRKAVSIAEKLGQENLRLEPRSRSLLCLKASRVTHR</sequence>
<proteinExistence type="predicted"/>
<accession>A0AAD7KWP5</accession>
<keyword evidence="3" id="KW-1185">Reference proteome</keyword>
<evidence type="ECO:0000259" key="1">
    <source>
        <dbReference type="Pfam" id="PF23007"/>
    </source>
</evidence>
<dbReference type="AlphaFoldDB" id="A0AAD7KWP5"/>
<organism evidence="2 3">
    <name type="scientific">Quillaja saponaria</name>
    <name type="common">Soap bark tree</name>
    <dbReference type="NCBI Taxonomy" id="32244"/>
    <lineage>
        <taxon>Eukaryota</taxon>
        <taxon>Viridiplantae</taxon>
        <taxon>Streptophyta</taxon>
        <taxon>Embryophyta</taxon>
        <taxon>Tracheophyta</taxon>
        <taxon>Spermatophyta</taxon>
        <taxon>Magnoliopsida</taxon>
        <taxon>eudicotyledons</taxon>
        <taxon>Gunneridae</taxon>
        <taxon>Pentapetalae</taxon>
        <taxon>rosids</taxon>
        <taxon>fabids</taxon>
        <taxon>Fabales</taxon>
        <taxon>Quillajaceae</taxon>
        <taxon>Quillaja</taxon>
    </lineage>
</organism>
<dbReference type="Proteomes" id="UP001163823">
    <property type="component" value="Chromosome 13"/>
</dbReference>
<gene>
    <name evidence="2" type="ORF">O6P43_032022</name>
</gene>
<name>A0AAD7KWP5_QUISA</name>
<feature type="domain" description="STICHEL DnaA-N-like alpha-beta" evidence="1">
    <location>
        <begin position="209"/>
        <end position="247"/>
    </location>
</feature>
<evidence type="ECO:0000313" key="3">
    <source>
        <dbReference type="Proteomes" id="UP001163823"/>
    </source>
</evidence>
<dbReference type="EMBL" id="JARAOO010000013">
    <property type="protein sequence ID" value="KAJ7947181.1"/>
    <property type="molecule type" value="Genomic_DNA"/>
</dbReference>